<proteinExistence type="predicted"/>
<gene>
    <name evidence="2" type="ORF">GCM10011379_36420</name>
</gene>
<feature type="region of interest" description="Disordered" evidence="1">
    <location>
        <begin position="29"/>
        <end position="61"/>
    </location>
</feature>
<name>A0A917J301_9BACT</name>
<organism evidence="2 3">
    <name type="scientific">Filimonas zeae</name>
    <dbReference type="NCBI Taxonomy" id="1737353"/>
    <lineage>
        <taxon>Bacteria</taxon>
        <taxon>Pseudomonadati</taxon>
        <taxon>Bacteroidota</taxon>
        <taxon>Chitinophagia</taxon>
        <taxon>Chitinophagales</taxon>
        <taxon>Chitinophagaceae</taxon>
        <taxon>Filimonas</taxon>
    </lineage>
</organism>
<protein>
    <submittedName>
        <fullName evidence="2">Uncharacterized protein</fullName>
    </submittedName>
</protein>
<keyword evidence="3" id="KW-1185">Reference proteome</keyword>
<comment type="caution">
    <text evidence="2">The sequence shown here is derived from an EMBL/GenBank/DDBJ whole genome shotgun (WGS) entry which is preliminary data.</text>
</comment>
<reference evidence="2" key="2">
    <citation type="submission" date="2020-09" db="EMBL/GenBank/DDBJ databases">
        <authorList>
            <person name="Sun Q."/>
            <person name="Zhou Y."/>
        </authorList>
    </citation>
    <scope>NUCLEOTIDE SEQUENCE</scope>
    <source>
        <strain evidence="2">CGMCC 1.15290</strain>
    </source>
</reference>
<dbReference type="Proteomes" id="UP000627292">
    <property type="component" value="Unassembled WGS sequence"/>
</dbReference>
<dbReference type="AlphaFoldDB" id="A0A917J301"/>
<accession>A0A917J301</accession>
<evidence type="ECO:0000256" key="1">
    <source>
        <dbReference type="SAM" id="MobiDB-lite"/>
    </source>
</evidence>
<evidence type="ECO:0000313" key="3">
    <source>
        <dbReference type="Proteomes" id="UP000627292"/>
    </source>
</evidence>
<sequence>MCYIGADEKKTLPRAGHFKGPVRGIPVLEKGLKEQGGIPQGNKKKDNGHKTGFKNKERENA</sequence>
<evidence type="ECO:0000313" key="2">
    <source>
        <dbReference type="EMBL" id="GGH74136.1"/>
    </source>
</evidence>
<feature type="compositionally biased region" description="Basic and acidic residues" evidence="1">
    <location>
        <begin position="43"/>
        <end position="61"/>
    </location>
</feature>
<reference evidence="2" key="1">
    <citation type="journal article" date="2014" name="Int. J. Syst. Evol. Microbiol.">
        <title>Complete genome sequence of Corynebacterium casei LMG S-19264T (=DSM 44701T), isolated from a smear-ripened cheese.</title>
        <authorList>
            <consortium name="US DOE Joint Genome Institute (JGI-PGF)"/>
            <person name="Walter F."/>
            <person name="Albersmeier A."/>
            <person name="Kalinowski J."/>
            <person name="Ruckert C."/>
        </authorList>
    </citation>
    <scope>NUCLEOTIDE SEQUENCE</scope>
    <source>
        <strain evidence="2">CGMCC 1.15290</strain>
    </source>
</reference>
<dbReference type="EMBL" id="BMIB01000003">
    <property type="protein sequence ID" value="GGH74136.1"/>
    <property type="molecule type" value="Genomic_DNA"/>
</dbReference>